<sequence>MPTVPVRKQTAGSDSYGHTWGRDGDVVQVDYDEAMELVAIPDGGFTVDDQGDSSADKQPSGGGEAPSAIVEPALDAEMSEVDPKDDDATDSTAKKTPGRRRTTS</sequence>
<organism evidence="2 3">
    <name type="scientific">Streptantibioticus silvisoli</name>
    <dbReference type="NCBI Taxonomy" id="2705255"/>
    <lineage>
        <taxon>Bacteria</taxon>
        <taxon>Bacillati</taxon>
        <taxon>Actinomycetota</taxon>
        <taxon>Actinomycetes</taxon>
        <taxon>Kitasatosporales</taxon>
        <taxon>Streptomycetaceae</taxon>
        <taxon>Streptantibioticus</taxon>
    </lineage>
</organism>
<comment type="caution">
    <text evidence="2">The sequence shown here is derived from an EMBL/GenBank/DDBJ whole genome shotgun (WGS) entry which is preliminary data.</text>
</comment>
<feature type="region of interest" description="Disordered" evidence="1">
    <location>
        <begin position="1"/>
        <end position="22"/>
    </location>
</feature>
<keyword evidence="3" id="KW-1185">Reference proteome</keyword>
<dbReference type="Proteomes" id="UP001156398">
    <property type="component" value="Unassembled WGS sequence"/>
</dbReference>
<dbReference type="RefSeq" id="WP_271323111.1">
    <property type="nucleotide sequence ID" value="NZ_JAAGKO020000040.1"/>
</dbReference>
<accession>A0ABT6W4P2</accession>
<feature type="compositionally biased region" description="Acidic residues" evidence="1">
    <location>
        <begin position="77"/>
        <end position="89"/>
    </location>
</feature>
<evidence type="ECO:0000313" key="3">
    <source>
        <dbReference type="Proteomes" id="UP001156398"/>
    </source>
</evidence>
<evidence type="ECO:0000256" key="1">
    <source>
        <dbReference type="SAM" id="MobiDB-lite"/>
    </source>
</evidence>
<name>A0ABT6W4P2_9ACTN</name>
<gene>
    <name evidence="2" type="ORF">POF43_023855</name>
</gene>
<dbReference type="EMBL" id="JAAGKO020000040">
    <property type="protein sequence ID" value="MDI5965723.1"/>
    <property type="molecule type" value="Genomic_DNA"/>
</dbReference>
<reference evidence="2 3" key="1">
    <citation type="submission" date="2023-05" db="EMBL/GenBank/DDBJ databases">
        <title>Streptantibioticus silvisoli sp. nov., acidotolerant actinomycetes 1 from pine litter.</title>
        <authorList>
            <person name="Swiecimska M."/>
            <person name="Golinska P."/>
            <person name="Sangal V."/>
            <person name="Wachnowicz B."/>
            <person name="Goodfellow M."/>
        </authorList>
    </citation>
    <scope>NUCLEOTIDE SEQUENCE [LARGE SCALE GENOMIC DNA]</scope>
    <source>
        <strain evidence="2 3">SL54</strain>
    </source>
</reference>
<evidence type="ECO:0000313" key="2">
    <source>
        <dbReference type="EMBL" id="MDI5965723.1"/>
    </source>
</evidence>
<feature type="region of interest" description="Disordered" evidence="1">
    <location>
        <begin position="42"/>
        <end position="104"/>
    </location>
</feature>
<protein>
    <submittedName>
        <fullName evidence="2">Uncharacterized protein</fullName>
    </submittedName>
</protein>
<proteinExistence type="predicted"/>